<accession>A0AAD5M2S2</accession>
<organism evidence="1 2">
    <name type="scientific">Parelaphostrongylus tenuis</name>
    <name type="common">Meningeal worm</name>
    <dbReference type="NCBI Taxonomy" id="148309"/>
    <lineage>
        <taxon>Eukaryota</taxon>
        <taxon>Metazoa</taxon>
        <taxon>Ecdysozoa</taxon>
        <taxon>Nematoda</taxon>
        <taxon>Chromadorea</taxon>
        <taxon>Rhabditida</taxon>
        <taxon>Rhabditina</taxon>
        <taxon>Rhabditomorpha</taxon>
        <taxon>Strongyloidea</taxon>
        <taxon>Metastrongylidae</taxon>
        <taxon>Parelaphostrongylus</taxon>
    </lineage>
</organism>
<feature type="non-terminal residue" evidence="1">
    <location>
        <position position="1"/>
    </location>
</feature>
<dbReference type="EMBL" id="JAHQIW010000805">
    <property type="protein sequence ID" value="KAJ1350135.1"/>
    <property type="molecule type" value="Genomic_DNA"/>
</dbReference>
<sequence length="105" mass="11618">AYVAHVAGSKGCGKRFSGGHFEIGMHTVGHENALEKRNVGLAKASLCMQLHLDFLRNFTSTFTEGMVFLDDDLLNQCKHCTKHFDRDNICVRVGGHIEAFGLEIP</sequence>
<protein>
    <submittedName>
        <fullName evidence="1">Uncharacterized protein</fullName>
    </submittedName>
</protein>
<dbReference type="Proteomes" id="UP001196413">
    <property type="component" value="Unassembled WGS sequence"/>
</dbReference>
<evidence type="ECO:0000313" key="1">
    <source>
        <dbReference type="EMBL" id="KAJ1350135.1"/>
    </source>
</evidence>
<gene>
    <name evidence="1" type="ORF">KIN20_005856</name>
</gene>
<proteinExistence type="predicted"/>
<dbReference type="AlphaFoldDB" id="A0AAD5M2S2"/>
<reference evidence="1" key="1">
    <citation type="submission" date="2021-06" db="EMBL/GenBank/DDBJ databases">
        <title>Parelaphostrongylus tenuis whole genome reference sequence.</title>
        <authorList>
            <person name="Garwood T.J."/>
            <person name="Larsen P.A."/>
            <person name="Fountain-Jones N.M."/>
            <person name="Garbe J.R."/>
            <person name="Macchietto M.G."/>
            <person name="Kania S.A."/>
            <person name="Gerhold R.W."/>
            <person name="Richards J.E."/>
            <person name="Wolf T.M."/>
        </authorList>
    </citation>
    <scope>NUCLEOTIDE SEQUENCE</scope>
    <source>
        <strain evidence="1">MNPRO001-30</strain>
        <tissue evidence="1">Meninges</tissue>
    </source>
</reference>
<comment type="caution">
    <text evidence="1">The sequence shown here is derived from an EMBL/GenBank/DDBJ whole genome shotgun (WGS) entry which is preliminary data.</text>
</comment>
<name>A0AAD5M2S2_PARTN</name>
<keyword evidence="2" id="KW-1185">Reference proteome</keyword>
<evidence type="ECO:0000313" key="2">
    <source>
        <dbReference type="Proteomes" id="UP001196413"/>
    </source>
</evidence>